<accession>A0A2T0N3I9</accession>
<dbReference type="InterPro" id="IPR003838">
    <property type="entry name" value="ABC3_permease_C"/>
</dbReference>
<dbReference type="Pfam" id="PF02687">
    <property type="entry name" value="FtsX"/>
    <property type="match status" value="2"/>
</dbReference>
<feature type="transmembrane region" description="Helical" evidence="6">
    <location>
        <begin position="288"/>
        <end position="309"/>
    </location>
</feature>
<feature type="transmembrane region" description="Helical" evidence="6">
    <location>
        <begin position="330"/>
        <end position="348"/>
    </location>
</feature>
<feature type="transmembrane region" description="Helical" evidence="6">
    <location>
        <begin position="193"/>
        <end position="217"/>
    </location>
</feature>
<feature type="transmembrane region" description="Helical" evidence="6">
    <location>
        <begin position="408"/>
        <end position="430"/>
    </location>
</feature>
<evidence type="ECO:0000313" key="9">
    <source>
        <dbReference type="Proteomes" id="UP000238312"/>
    </source>
</evidence>
<dbReference type="AlphaFoldDB" id="A0A2T0N3I9"/>
<evidence type="ECO:0000256" key="5">
    <source>
        <dbReference type="ARBA" id="ARBA00023136"/>
    </source>
</evidence>
<feature type="domain" description="ABC3 transporter permease C-terminal" evidence="7">
    <location>
        <begin position="199"/>
        <end position="313"/>
    </location>
</feature>
<feature type="transmembrane region" description="Helical" evidence="6">
    <location>
        <begin position="238"/>
        <end position="261"/>
    </location>
</feature>
<evidence type="ECO:0000313" key="8">
    <source>
        <dbReference type="EMBL" id="PRX66722.1"/>
    </source>
</evidence>
<comment type="subcellular location">
    <subcellularLocation>
        <location evidence="1">Cell membrane</location>
        <topology evidence="1">Multi-pass membrane protein</topology>
    </subcellularLocation>
</comment>
<keyword evidence="5 6" id="KW-0472">Membrane</keyword>
<keyword evidence="3 6" id="KW-0812">Transmembrane</keyword>
<protein>
    <submittedName>
        <fullName evidence="8">FtsX-like permease family protein</fullName>
    </submittedName>
</protein>
<keyword evidence="4 6" id="KW-1133">Transmembrane helix</keyword>
<feature type="transmembrane region" description="Helical" evidence="6">
    <location>
        <begin position="20"/>
        <end position="41"/>
    </location>
</feature>
<dbReference type="GO" id="GO:0005886">
    <property type="term" value="C:plasma membrane"/>
    <property type="evidence" value="ECO:0007669"/>
    <property type="project" value="UniProtKB-SubCell"/>
</dbReference>
<feature type="transmembrane region" description="Helical" evidence="6">
    <location>
        <begin position="635"/>
        <end position="659"/>
    </location>
</feature>
<evidence type="ECO:0000256" key="4">
    <source>
        <dbReference type="ARBA" id="ARBA00022989"/>
    </source>
</evidence>
<gene>
    <name evidence="8" type="ORF">B0I32_105162</name>
</gene>
<evidence type="ECO:0000259" key="7">
    <source>
        <dbReference type="Pfam" id="PF02687"/>
    </source>
</evidence>
<evidence type="ECO:0000256" key="3">
    <source>
        <dbReference type="ARBA" id="ARBA00022692"/>
    </source>
</evidence>
<feature type="domain" description="ABC3 transporter permease C-terminal" evidence="7">
    <location>
        <begin position="639"/>
        <end position="751"/>
    </location>
</feature>
<keyword evidence="9" id="KW-1185">Reference proteome</keyword>
<dbReference type="OrthoDB" id="4871813at2"/>
<feature type="transmembrane region" description="Helical" evidence="6">
    <location>
        <begin position="360"/>
        <end position="387"/>
    </location>
</feature>
<sequence length="761" mass="77549">MIALGLRLSLRGGGEAVARLALIVAGVAAGVTVLLVTLSLFNAFQATSARPCWECTTGTAPSGWALDATADGALWNYRLDYYAGQSIKRLDAAALGPRAPVVPGLARMPAPGQYYASPALARLLASVPPEQLGDRFPGTLAGTVGRAALSGPDELTVVVGRTPLEVAAITGTRQVDTVETGTGYDDFGDLYRFGFAVAAIGLFVPLLVLVGTATRLAAARREARFAAIRLVGATSRQISVIAAMDAAIGAFLGALLGLALFPLVRPAVADLRITGARFYPDLVTPEPWQYAAVLVGVPLLAGGTALWSLRRVRVSPLGTVRKAAPRPPRIWRVIPLLAGLGLFAGPVFRDEGHKADEGLAAVALALVMVGLVLAGPWVTMLAARLAARVTGGAATLLASQRLAADPRGAFRSVSGLVLAVFLGTAIAGIVPAVVSGQQAVAGGALTGVLRAPLGLGGLPPREGAELLDRLRSYPGVGVLPVYALAEPAENHLISPDGPPPRTAVGCAELARLPVIGTCPAGARAVMGNFERLVGADNPLTVDRILPLAGPSSRPATTTGLSLAAVLVRLDATNGADASGTGTGDVEPGGERTGADGAATLERVRTLLARYGADAPMTFAEVAQTRATLFTQIENIALGIVALTLLTGGCSLVVAVGGGLMERRQPFTLLRLAGTPARTLASVVLLESALPLVLAAAVAAAAGFGVAGPMIDGLAMKNASPAMPGPVYFATVGAGLAASLLVILMALPLLRHMTAPDNARFE</sequence>
<dbReference type="Proteomes" id="UP000238312">
    <property type="component" value="Unassembled WGS sequence"/>
</dbReference>
<dbReference type="EMBL" id="PVNG01000005">
    <property type="protein sequence ID" value="PRX66722.1"/>
    <property type="molecule type" value="Genomic_DNA"/>
</dbReference>
<evidence type="ECO:0000256" key="1">
    <source>
        <dbReference type="ARBA" id="ARBA00004651"/>
    </source>
</evidence>
<organism evidence="8 9">
    <name type="scientific">Nonomuraea fuscirosea</name>
    <dbReference type="NCBI Taxonomy" id="1291556"/>
    <lineage>
        <taxon>Bacteria</taxon>
        <taxon>Bacillati</taxon>
        <taxon>Actinomycetota</taxon>
        <taxon>Actinomycetes</taxon>
        <taxon>Streptosporangiales</taxon>
        <taxon>Streptosporangiaceae</taxon>
        <taxon>Nonomuraea</taxon>
    </lineage>
</organism>
<comment type="caution">
    <text evidence="8">The sequence shown here is derived from an EMBL/GenBank/DDBJ whole genome shotgun (WGS) entry which is preliminary data.</text>
</comment>
<evidence type="ECO:0000256" key="2">
    <source>
        <dbReference type="ARBA" id="ARBA00022475"/>
    </source>
</evidence>
<reference evidence="8 9" key="1">
    <citation type="submission" date="2018-03" db="EMBL/GenBank/DDBJ databases">
        <title>Genomic Encyclopedia of Type Strains, Phase III (KMG-III): the genomes of soil and plant-associated and newly described type strains.</title>
        <authorList>
            <person name="Whitman W."/>
        </authorList>
    </citation>
    <scope>NUCLEOTIDE SEQUENCE [LARGE SCALE GENOMIC DNA]</scope>
    <source>
        <strain evidence="8 9">CGMCC 4.7104</strain>
    </source>
</reference>
<keyword evidence="2" id="KW-1003">Cell membrane</keyword>
<proteinExistence type="predicted"/>
<name>A0A2T0N3I9_9ACTN</name>
<feature type="transmembrane region" description="Helical" evidence="6">
    <location>
        <begin position="726"/>
        <end position="749"/>
    </location>
</feature>
<dbReference type="RefSeq" id="WP_106238639.1">
    <property type="nucleotide sequence ID" value="NZ_JBFAIB010000008.1"/>
</dbReference>
<feature type="transmembrane region" description="Helical" evidence="6">
    <location>
        <begin position="679"/>
        <end position="706"/>
    </location>
</feature>
<evidence type="ECO:0000256" key="6">
    <source>
        <dbReference type="SAM" id="Phobius"/>
    </source>
</evidence>